<name>A0AA35YZL1_LACSI</name>
<keyword evidence="2" id="KW-1185">Reference proteome</keyword>
<dbReference type="Proteomes" id="UP001177003">
    <property type="component" value="Chromosome 4"/>
</dbReference>
<organism evidence="1 2">
    <name type="scientific">Lactuca saligna</name>
    <name type="common">Willowleaf lettuce</name>
    <dbReference type="NCBI Taxonomy" id="75948"/>
    <lineage>
        <taxon>Eukaryota</taxon>
        <taxon>Viridiplantae</taxon>
        <taxon>Streptophyta</taxon>
        <taxon>Embryophyta</taxon>
        <taxon>Tracheophyta</taxon>
        <taxon>Spermatophyta</taxon>
        <taxon>Magnoliopsida</taxon>
        <taxon>eudicotyledons</taxon>
        <taxon>Gunneridae</taxon>
        <taxon>Pentapetalae</taxon>
        <taxon>asterids</taxon>
        <taxon>campanulids</taxon>
        <taxon>Asterales</taxon>
        <taxon>Asteraceae</taxon>
        <taxon>Cichorioideae</taxon>
        <taxon>Cichorieae</taxon>
        <taxon>Lactucinae</taxon>
        <taxon>Lactuca</taxon>
    </lineage>
</organism>
<protein>
    <submittedName>
        <fullName evidence="1">Uncharacterized protein</fullName>
    </submittedName>
</protein>
<dbReference type="EMBL" id="OX465080">
    <property type="protein sequence ID" value="CAI9282742.1"/>
    <property type="molecule type" value="Genomic_DNA"/>
</dbReference>
<dbReference type="AlphaFoldDB" id="A0AA35YZL1"/>
<reference evidence="1" key="1">
    <citation type="submission" date="2023-04" db="EMBL/GenBank/DDBJ databases">
        <authorList>
            <person name="Vijverberg K."/>
            <person name="Xiong W."/>
            <person name="Schranz E."/>
        </authorList>
    </citation>
    <scope>NUCLEOTIDE SEQUENCE</scope>
</reference>
<gene>
    <name evidence="1" type="ORF">LSALG_LOCUS22366</name>
</gene>
<sequence length="82" mass="9855">MYVNKNILGFRHFDRIRRRQLSQSFDIYKGPDKIIENSLETQDGLKVCKDFVSLTHTWLTKSKVMDSLRMMKEWNGITWVMK</sequence>
<evidence type="ECO:0000313" key="1">
    <source>
        <dbReference type="EMBL" id="CAI9282742.1"/>
    </source>
</evidence>
<accession>A0AA35YZL1</accession>
<proteinExistence type="predicted"/>
<evidence type="ECO:0000313" key="2">
    <source>
        <dbReference type="Proteomes" id="UP001177003"/>
    </source>
</evidence>